<feature type="non-terminal residue" evidence="1">
    <location>
        <position position="1"/>
    </location>
</feature>
<dbReference type="PANTHER" id="PTHR33067:SF35">
    <property type="entry name" value="ASPARTIC PEPTIDASE DDI1-TYPE DOMAIN-CONTAINING PROTEIN"/>
    <property type="match status" value="1"/>
</dbReference>
<accession>A0A0B2RQC2</accession>
<proteinExistence type="predicted"/>
<evidence type="ECO:0000313" key="1">
    <source>
        <dbReference type="EMBL" id="KHN35240.1"/>
    </source>
</evidence>
<name>A0A0B2RQC2_GLYSO</name>
<dbReference type="SUPFAM" id="SSF50630">
    <property type="entry name" value="Acid proteases"/>
    <property type="match status" value="1"/>
</dbReference>
<dbReference type="PANTHER" id="PTHR33067">
    <property type="entry name" value="RNA-DIRECTED DNA POLYMERASE-RELATED"/>
    <property type="match status" value="1"/>
</dbReference>
<dbReference type="InterPro" id="IPR021109">
    <property type="entry name" value="Peptidase_aspartic_dom_sf"/>
</dbReference>
<dbReference type="EMBL" id="KN648674">
    <property type="protein sequence ID" value="KHN35240.1"/>
    <property type="molecule type" value="Genomic_DNA"/>
</dbReference>
<protein>
    <submittedName>
        <fullName evidence="1">Uncharacterized protein</fullName>
    </submittedName>
</protein>
<reference evidence="1" key="1">
    <citation type="submission" date="2014-07" db="EMBL/GenBank/DDBJ databases">
        <title>Identification of a novel salt tolerance gene in wild soybean by whole-genome sequencing.</title>
        <authorList>
            <person name="Lam H.-M."/>
            <person name="Qi X."/>
            <person name="Li M.-W."/>
            <person name="Liu X."/>
            <person name="Xie M."/>
            <person name="Ni M."/>
            <person name="Xu X."/>
        </authorList>
    </citation>
    <scope>NUCLEOTIDE SEQUENCE [LARGE SCALE GENOMIC DNA]</scope>
    <source>
        <tissue evidence="1">Root</tissue>
    </source>
</reference>
<dbReference type="Gene3D" id="2.40.70.10">
    <property type="entry name" value="Acid Proteases"/>
    <property type="match status" value="1"/>
</dbReference>
<dbReference type="Pfam" id="PF13650">
    <property type="entry name" value="Asp_protease_2"/>
    <property type="match status" value="1"/>
</dbReference>
<dbReference type="Proteomes" id="UP000053555">
    <property type="component" value="Unassembled WGS sequence"/>
</dbReference>
<dbReference type="CDD" id="cd00303">
    <property type="entry name" value="retropepsin_like"/>
    <property type="match status" value="1"/>
</dbReference>
<dbReference type="AlphaFoldDB" id="A0A0B2RQC2"/>
<gene>
    <name evidence="1" type="ORF">glysoja_047348</name>
</gene>
<feature type="non-terminal residue" evidence="1">
    <location>
        <position position="156"/>
    </location>
</feature>
<organism evidence="1">
    <name type="scientific">Glycine soja</name>
    <name type="common">Wild soybean</name>
    <dbReference type="NCBI Taxonomy" id="3848"/>
    <lineage>
        <taxon>Eukaryota</taxon>
        <taxon>Viridiplantae</taxon>
        <taxon>Streptophyta</taxon>
        <taxon>Embryophyta</taxon>
        <taxon>Tracheophyta</taxon>
        <taxon>Spermatophyta</taxon>
        <taxon>Magnoliopsida</taxon>
        <taxon>eudicotyledons</taxon>
        <taxon>Gunneridae</taxon>
        <taxon>Pentapetalae</taxon>
        <taxon>rosids</taxon>
        <taxon>fabids</taxon>
        <taxon>Fabales</taxon>
        <taxon>Fabaceae</taxon>
        <taxon>Papilionoideae</taxon>
        <taxon>50 kb inversion clade</taxon>
        <taxon>NPAAA clade</taxon>
        <taxon>indigoferoid/millettioid clade</taxon>
        <taxon>Phaseoleae</taxon>
        <taxon>Glycine</taxon>
        <taxon>Glycine subgen. Soja</taxon>
    </lineage>
</organism>
<sequence length="156" mass="17458">IPEKSRDPSSFTIPVTIGRLSVGKALLDLGASINLIPLSMIKRIGEFKIIPTRMALQLANKTIKHPHGIVEDILVKVDKFVFLVDFVVMDINEDSEVSLVLGNPFMKTAKVMIDVDNGKLTVRVQGDEVQFNVFEAMKHPKDKKECFRVNVLDEVI</sequence>